<proteinExistence type="predicted"/>
<name>A0ABQ3N0Z1_9BACI</name>
<organism evidence="2 3">
    <name type="scientific">Neobacillus kokaensis</name>
    <dbReference type="NCBI Taxonomy" id="2759023"/>
    <lineage>
        <taxon>Bacteria</taxon>
        <taxon>Bacillati</taxon>
        <taxon>Bacillota</taxon>
        <taxon>Bacilli</taxon>
        <taxon>Bacillales</taxon>
        <taxon>Bacillaceae</taxon>
        <taxon>Neobacillus</taxon>
    </lineage>
</organism>
<dbReference type="CDD" id="cd07432">
    <property type="entry name" value="PHP_HisPPase"/>
    <property type="match status" value="1"/>
</dbReference>
<dbReference type="InterPro" id="IPR016195">
    <property type="entry name" value="Pol/histidinol_Pase-like"/>
</dbReference>
<dbReference type="EMBL" id="BNDS01000004">
    <property type="protein sequence ID" value="GHH97786.1"/>
    <property type="molecule type" value="Genomic_DNA"/>
</dbReference>
<evidence type="ECO:0000313" key="2">
    <source>
        <dbReference type="EMBL" id="GHH97786.1"/>
    </source>
</evidence>
<dbReference type="Pfam" id="PF02811">
    <property type="entry name" value="PHP"/>
    <property type="match status" value="1"/>
</dbReference>
<dbReference type="PANTHER" id="PTHR42924:SF3">
    <property type="entry name" value="POLYMERASE_HISTIDINOL PHOSPHATASE N-TERMINAL DOMAIN-CONTAINING PROTEIN"/>
    <property type="match status" value="1"/>
</dbReference>
<dbReference type="PANTHER" id="PTHR42924">
    <property type="entry name" value="EXONUCLEASE"/>
    <property type="match status" value="1"/>
</dbReference>
<accession>A0ABQ3N0Z1</accession>
<dbReference type="InterPro" id="IPR052018">
    <property type="entry name" value="PHP_domain"/>
</dbReference>
<gene>
    <name evidence="2" type="ORF">AM1BK_13290</name>
</gene>
<keyword evidence="3" id="KW-1185">Reference proteome</keyword>
<comment type="caution">
    <text evidence="2">The sequence shown here is derived from an EMBL/GenBank/DDBJ whole genome shotgun (WGS) entry which is preliminary data.</text>
</comment>
<dbReference type="SUPFAM" id="SSF89550">
    <property type="entry name" value="PHP domain-like"/>
    <property type="match status" value="1"/>
</dbReference>
<feature type="domain" description="Polymerase/histidinol phosphatase N-terminal" evidence="1">
    <location>
        <begin position="188"/>
        <end position="251"/>
    </location>
</feature>
<dbReference type="InterPro" id="IPR004013">
    <property type="entry name" value="PHP_dom"/>
</dbReference>
<evidence type="ECO:0000259" key="1">
    <source>
        <dbReference type="SMART" id="SM00481"/>
    </source>
</evidence>
<dbReference type="NCBIfam" id="NF038032">
    <property type="entry name" value="CehA_McbA_metalo"/>
    <property type="match status" value="1"/>
</dbReference>
<dbReference type="SMART" id="SM00481">
    <property type="entry name" value="POLIIIAc"/>
    <property type="match status" value="1"/>
</dbReference>
<sequence>MEKTSLIQTTLGNYEIAVTPESHQSHIILRVEVPKSTEELVIHYSYSPTEEAAEEKLDQLFLRYQKDNNMPSTDRLHIQAVRNLITISARSSQGYEGSCHRFESTGTVFINDRQSTPGIQTKEIQPGFWDISFNFHALVTEKTLINCTIQAVHKEAVNAQQPIEIATTKKERLKRERELYVPTQFQKVELHTHTQHSDARHTTEELIKEAIKLKLDWLAITDHNSISAFDEVKQAEHAIRFIKGLEMTTLHGHFLTLGYKDQQPIDWTLIDRVNINEKLKEMKEQGLVIGIAHPFDVGSPYCTGCRWQYALESLEYIDFIEVWNSEDPHYSISNADAVAKWTQLLNCGIEIPATCGRDWHHSNTTKRPAFLYVSVKENAEEKDILDAVKLGRSYITLSPQIDVTINEQWTIGDRIHVNDFHELGVLIHLTNAEQIEIIKIESNLGDLYVSDQADFDCRFEKARIKDLMWLRVSAFDHDENRILLTNPVYFEQ</sequence>
<dbReference type="Proteomes" id="UP000637074">
    <property type="component" value="Unassembled WGS sequence"/>
</dbReference>
<protein>
    <recommendedName>
        <fullName evidence="1">Polymerase/histidinol phosphatase N-terminal domain-containing protein</fullName>
    </recommendedName>
</protein>
<dbReference type="InterPro" id="IPR003141">
    <property type="entry name" value="Pol/His_phosphatase_N"/>
</dbReference>
<evidence type="ECO:0000313" key="3">
    <source>
        <dbReference type="Proteomes" id="UP000637074"/>
    </source>
</evidence>
<dbReference type="Gene3D" id="3.20.20.140">
    <property type="entry name" value="Metal-dependent hydrolases"/>
    <property type="match status" value="1"/>
</dbReference>
<dbReference type="RefSeq" id="WP_191270986.1">
    <property type="nucleotide sequence ID" value="NZ_BNDS01000004.1"/>
</dbReference>
<reference evidence="2 3" key="1">
    <citation type="journal article" date="2022" name="Int. J. Syst. Evol. Microbiol.">
        <title>Neobacillus kokaensis sp. nov., isolated from soil.</title>
        <authorList>
            <person name="Yuki K."/>
            <person name="Matsubara H."/>
            <person name="Yamaguchi S."/>
        </authorList>
    </citation>
    <scope>NUCLEOTIDE SEQUENCE [LARGE SCALE GENOMIC DNA]</scope>
    <source>
        <strain evidence="2 3">LOB 377</strain>
    </source>
</reference>